<dbReference type="GO" id="GO:0005811">
    <property type="term" value="C:lipid droplet"/>
    <property type="evidence" value="ECO:0007669"/>
    <property type="project" value="InterPro"/>
</dbReference>
<dbReference type="GO" id="GO:0019915">
    <property type="term" value="P:lipid storage"/>
    <property type="evidence" value="ECO:0007669"/>
    <property type="project" value="InterPro"/>
</dbReference>
<dbReference type="Proteomes" id="UP000765509">
    <property type="component" value="Unassembled WGS sequence"/>
</dbReference>
<evidence type="ECO:0000256" key="1">
    <source>
        <dbReference type="SAM" id="MobiDB-lite"/>
    </source>
</evidence>
<protein>
    <submittedName>
        <fullName evidence="2">Uncharacterized protein</fullName>
    </submittedName>
</protein>
<feature type="region of interest" description="Disordered" evidence="1">
    <location>
        <begin position="94"/>
        <end position="119"/>
    </location>
</feature>
<organism evidence="2 3">
    <name type="scientific">Austropuccinia psidii MF-1</name>
    <dbReference type="NCBI Taxonomy" id="1389203"/>
    <lineage>
        <taxon>Eukaryota</taxon>
        <taxon>Fungi</taxon>
        <taxon>Dikarya</taxon>
        <taxon>Basidiomycota</taxon>
        <taxon>Pucciniomycotina</taxon>
        <taxon>Pucciniomycetes</taxon>
        <taxon>Pucciniales</taxon>
        <taxon>Sphaerophragmiaceae</taxon>
        <taxon>Austropuccinia</taxon>
    </lineage>
</organism>
<dbReference type="OrthoDB" id="448051at2759"/>
<evidence type="ECO:0000313" key="2">
    <source>
        <dbReference type="EMBL" id="MBW0486252.1"/>
    </source>
</evidence>
<comment type="caution">
    <text evidence="2">The sequence shown here is derived from an EMBL/GenBank/DDBJ whole genome shotgun (WGS) entry which is preliminary data.</text>
</comment>
<proteinExistence type="predicted"/>
<dbReference type="EMBL" id="AVOT02008556">
    <property type="protein sequence ID" value="MBW0486252.1"/>
    <property type="molecule type" value="Genomic_DNA"/>
</dbReference>
<keyword evidence="3" id="KW-1185">Reference proteome</keyword>
<gene>
    <name evidence="2" type="ORF">O181_025967</name>
</gene>
<sequence length="119" mass="12671">MAEPNTSAARDIIVHASRTPSSPYHIFFLPGNPGLVEYYAGFLESLHQSLNKDESSPGFHVSGCSFAGFETTTTTTIAKDCPQIISIPSKRRAGWDSVKMSGTLTPDLSTAPANPGGRT</sequence>
<reference evidence="2" key="1">
    <citation type="submission" date="2021-03" db="EMBL/GenBank/DDBJ databases">
        <title>Draft genome sequence of rust myrtle Austropuccinia psidii MF-1, a brazilian biotype.</title>
        <authorList>
            <person name="Quecine M.C."/>
            <person name="Pachon D.M.R."/>
            <person name="Bonatelli M.L."/>
            <person name="Correr F.H."/>
            <person name="Franceschini L.M."/>
            <person name="Leite T.F."/>
            <person name="Margarido G.R.A."/>
            <person name="Almeida C.A."/>
            <person name="Ferrarezi J.A."/>
            <person name="Labate C.A."/>
        </authorList>
    </citation>
    <scope>NUCLEOTIDE SEQUENCE</scope>
    <source>
        <strain evidence="2">MF-1</strain>
    </source>
</reference>
<name>A0A9Q3H0D3_9BASI</name>
<accession>A0A9Q3H0D3</accession>
<dbReference type="Pfam" id="PF10230">
    <property type="entry name" value="LIDHydrolase"/>
    <property type="match status" value="1"/>
</dbReference>
<dbReference type="GO" id="GO:0016298">
    <property type="term" value="F:lipase activity"/>
    <property type="evidence" value="ECO:0007669"/>
    <property type="project" value="InterPro"/>
</dbReference>
<dbReference type="InterPro" id="IPR019363">
    <property type="entry name" value="LDAH"/>
</dbReference>
<evidence type="ECO:0000313" key="3">
    <source>
        <dbReference type="Proteomes" id="UP000765509"/>
    </source>
</evidence>
<dbReference type="AlphaFoldDB" id="A0A9Q3H0D3"/>
<feature type="compositionally biased region" description="Polar residues" evidence="1">
    <location>
        <begin position="100"/>
        <end position="112"/>
    </location>
</feature>